<proteinExistence type="predicted"/>
<evidence type="ECO:0000313" key="2">
    <source>
        <dbReference type="Proteomes" id="UP000054928"/>
    </source>
</evidence>
<dbReference type="Proteomes" id="UP000054928">
    <property type="component" value="Unassembled WGS sequence"/>
</dbReference>
<accession>A0A0P1AW18</accession>
<evidence type="ECO:0000313" key="1">
    <source>
        <dbReference type="EMBL" id="CEG46197.1"/>
    </source>
</evidence>
<dbReference type="GeneID" id="36397667"/>
<dbReference type="RefSeq" id="XP_024582566.1">
    <property type="nucleotide sequence ID" value="XM_024717027.1"/>
</dbReference>
<keyword evidence="2" id="KW-1185">Reference proteome</keyword>
<name>A0A0P1AW18_PLAHL</name>
<dbReference type="AlphaFoldDB" id="A0A0P1AW18"/>
<sequence>MSYMKQQRGTLIVLELSDPSNFLLKSVTLDTLKERFRVEDARSVSKQIS</sequence>
<organism evidence="1 2">
    <name type="scientific">Plasmopara halstedii</name>
    <name type="common">Downy mildew of sunflower</name>
    <dbReference type="NCBI Taxonomy" id="4781"/>
    <lineage>
        <taxon>Eukaryota</taxon>
        <taxon>Sar</taxon>
        <taxon>Stramenopiles</taxon>
        <taxon>Oomycota</taxon>
        <taxon>Peronosporomycetes</taxon>
        <taxon>Peronosporales</taxon>
        <taxon>Peronosporaceae</taxon>
        <taxon>Plasmopara</taxon>
    </lineage>
</organism>
<dbReference type="EMBL" id="CCYD01002047">
    <property type="protein sequence ID" value="CEG46197.1"/>
    <property type="molecule type" value="Genomic_DNA"/>
</dbReference>
<reference evidence="2" key="1">
    <citation type="submission" date="2014-09" db="EMBL/GenBank/DDBJ databases">
        <authorList>
            <person name="Sharma Rahul"/>
            <person name="Thines Marco"/>
        </authorList>
    </citation>
    <scope>NUCLEOTIDE SEQUENCE [LARGE SCALE GENOMIC DNA]</scope>
</reference>
<protein>
    <submittedName>
        <fullName evidence="1">Uncharacterized protein</fullName>
    </submittedName>
</protein>